<dbReference type="Gene3D" id="1.25.40.20">
    <property type="entry name" value="Ankyrin repeat-containing domain"/>
    <property type="match status" value="1"/>
</dbReference>
<evidence type="ECO:0000256" key="1">
    <source>
        <dbReference type="ARBA" id="ARBA00022737"/>
    </source>
</evidence>
<feature type="repeat" description="ANK" evidence="3">
    <location>
        <begin position="58"/>
        <end position="90"/>
    </location>
</feature>
<protein>
    <recommendedName>
        <fullName evidence="5">SAM domain-containing protein</fullName>
    </recommendedName>
</protein>
<evidence type="ECO:0000256" key="3">
    <source>
        <dbReference type="PROSITE-ProRule" id="PRU00023"/>
    </source>
</evidence>
<dbReference type="SMART" id="SM00248">
    <property type="entry name" value="ANK"/>
    <property type="match status" value="2"/>
</dbReference>
<dbReference type="InterPro" id="IPR002110">
    <property type="entry name" value="Ankyrin_rpt"/>
</dbReference>
<evidence type="ECO:0000259" key="5">
    <source>
        <dbReference type="SMART" id="SM00454"/>
    </source>
</evidence>
<feature type="repeat" description="ANK" evidence="3">
    <location>
        <begin position="91"/>
        <end position="118"/>
    </location>
</feature>
<accession>A0AAN8XPQ4</accession>
<comment type="caution">
    <text evidence="6">The sequence shown here is derived from an EMBL/GenBank/DDBJ whole genome shotgun (WGS) entry which is preliminary data.</text>
</comment>
<dbReference type="PROSITE" id="PS50297">
    <property type="entry name" value="ANK_REP_REGION"/>
    <property type="match status" value="2"/>
</dbReference>
<dbReference type="PANTHER" id="PTHR24201">
    <property type="entry name" value="ANK_REP_REGION DOMAIN-CONTAINING PROTEIN"/>
    <property type="match status" value="1"/>
</dbReference>
<organism evidence="6 7">
    <name type="scientific">Polyplax serrata</name>
    <name type="common">Common mouse louse</name>
    <dbReference type="NCBI Taxonomy" id="468196"/>
    <lineage>
        <taxon>Eukaryota</taxon>
        <taxon>Metazoa</taxon>
        <taxon>Ecdysozoa</taxon>
        <taxon>Arthropoda</taxon>
        <taxon>Hexapoda</taxon>
        <taxon>Insecta</taxon>
        <taxon>Pterygota</taxon>
        <taxon>Neoptera</taxon>
        <taxon>Paraneoptera</taxon>
        <taxon>Psocodea</taxon>
        <taxon>Troctomorpha</taxon>
        <taxon>Phthiraptera</taxon>
        <taxon>Anoplura</taxon>
        <taxon>Polyplacidae</taxon>
        <taxon>Polyplax</taxon>
    </lineage>
</organism>
<keyword evidence="2 3" id="KW-0040">ANK repeat</keyword>
<feature type="coiled-coil region" evidence="4">
    <location>
        <begin position="149"/>
        <end position="212"/>
    </location>
</feature>
<dbReference type="Pfam" id="PF12796">
    <property type="entry name" value="Ank_2"/>
    <property type="match status" value="1"/>
</dbReference>
<keyword evidence="1" id="KW-0677">Repeat</keyword>
<dbReference type="Proteomes" id="UP001372834">
    <property type="component" value="Unassembled WGS sequence"/>
</dbReference>
<evidence type="ECO:0000313" key="6">
    <source>
        <dbReference type="EMBL" id="KAK6642837.1"/>
    </source>
</evidence>
<evidence type="ECO:0000256" key="4">
    <source>
        <dbReference type="SAM" id="Coils"/>
    </source>
</evidence>
<name>A0AAN8XPQ4_POLSC</name>
<keyword evidence="4" id="KW-0175">Coiled coil</keyword>
<dbReference type="CDD" id="cd09517">
    <property type="entry name" value="SAM_USH1G_HARP"/>
    <property type="match status" value="1"/>
</dbReference>
<dbReference type="PANTHER" id="PTHR24201:SF15">
    <property type="entry name" value="ANKYRIN REPEAT DOMAIN-CONTAINING PROTEIN 66"/>
    <property type="match status" value="1"/>
</dbReference>
<dbReference type="EMBL" id="JAWJWE010000002">
    <property type="protein sequence ID" value="KAK6642837.1"/>
    <property type="molecule type" value="Genomic_DNA"/>
</dbReference>
<dbReference type="Pfam" id="PF00536">
    <property type="entry name" value="SAM_1"/>
    <property type="match status" value="1"/>
</dbReference>
<dbReference type="PROSITE" id="PS50088">
    <property type="entry name" value="ANK_REPEAT"/>
    <property type="match status" value="2"/>
</dbReference>
<feature type="domain" description="SAM" evidence="5">
    <location>
        <begin position="435"/>
        <end position="500"/>
    </location>
</feature>
<proteinExistence type="predicted"/>
<dbReference type="SMART" id="SM00454">
    <property type="entry name" value="SAM"/>
    <property type="match status" value="1"/>
</dbReference>
<reference evidence="6 7" key="1">
    <citation type="submission" date="2023-10" db="EMBL/GenBank/DDBJ databases">
        <title>Genomes of two closely related lineages of the louse Polyplax serrata with different host specificities.</title>
        <authorList>
            <person name="Martinu J."/>
            <person name="Tarabai H."/>
            <person name="Stefka J."/>
            <person name="Hypsa V."/>
        </authorList>
    </citation>
    <scope>NUCLEOTIDE SEQUENCE [LARGE SCALE GENOMIC DNA]</scope>
    <source>
        <strain evidence="6">HR10_N</strain>
    </source>
</reference>
<sequence>MKAFGLKMTKIFVIKTAEKICEESRFLSSLLHEMAARDGILEVLKQTTKRDCNDKDEDGMTPTAWAAFEGNLEALRLLVARGGDPDKSDNFGNTALHHASERGHLTCVRFLTNFGANMWSLNCKMHTPKELAAMSNKGDVLRFLDEVMAEQETTKRKEVKAKKERAQKEAEKKLKEYEKVQKKAEKCAEKEQKRLEKERKKMEEKSSAVLQALKNKAGVISVPFKGNAPSPRFSEIVGTVTEANATKFGIGAVHKKIQQIKFPTQREDSLGGGDFKVVEVEDGKKSVKNLTGLRRDSEILYVGTFDKDKSNGGGRCALADVFQGKSHVHNPETYNRREINAKEQGPKPEQSSIFERPGFGSFAFRNSIKTALNALPTPQEEEIKEMKGEESSIGSAGSLAKRQMNRNNHVSRLWNLDEFPDEFCDIPDADEVDSLEYEESSPLQLFLISNGLVEYTDKFMAEKIDLESLLILTDEDLISLGLPLGPRRKLMAAVQNRKKALEEPGEVLDSQL</sequence>
<dbReference type="SUPFAM" id="SSF47769">
    <property type="entry name" value="SAM/Pointed domain"/>
    <property type="match status" value="1"/>
</dbReference>
<dbReference type="Gene3D" id="1.10.150.50">
    <property type="entry name" value="Transcription Factor, Ets-1"/>
    <property type="match status" value="1"/>
</dbReference>
<dbReference type="InterPro" id="IPR001660">
    <property type="entry name" value="SAM"/>
</dbReference>
<evidence type="ECO:0000313" key="7">
    <source>
        <dbReference type="Proteomes" id="UP001372834"/>
    </source>
</evidence>
<dbReference type="InterPro" id="IPR013761">
    <property type="entry name" value="SAM/pointed_sf"/>
</dbReference>
<dbReference type="InterPro" id="IPR036770">
    <property type="entry name" value="Ankyrin_rpt-contain_sf"/>
</dbReference>
<gene>
    <name evidence="6" type="ORF">RUM43_004339</name>
</gene>
<dbReference type="SUPFAM" id="SSF48403">
    <property type="entry name" value="Ankyrin repeat"/>
    <property type="match status" value="1"/>
</dbReference>
<dbReference type="InterPro" id="IPR050776">
    <property type="entry name" value="Ank_Repeat/CDKN_Inhibitor"/>
</dbReference>
<dbReference type="AlphaFoldDB" id="A0AAN8XPQ4"/>
<evidence type="ECO:0000256" key="2">
    <source>
        <dbReference type="ARBA" id="ARBA00023043"/>
    </source>
</evidence>